<name>A0ABV9TE90_9MICC</name>
<evidence type="ECO:0000313" key="2">
    <source>
        <dbReference type="Proteomes" id="UP001595797"/>
    </source>
</evidence>
<dbReference type="SUPFAM" id="SSF53448">
    <property type="entry name" value="Nucleotide-diphospho-sugar transferases"/>
    <property type="match status" value="1"/>
</dbReference>
<dbReference type="EMBL" id="JBHSIW010000002">
    <property type="protein sequence ID" value="MFC4902232.1"/>
    <property type="molecule type" value="Genomic_DNA"/>
</dbReference>
<sequence>MEHGDTGIARSVRSLTDERARVMVAVLTYRPPQDLAAVLLLLVRQADRCADSVEVLVVDNDPEAGARGLVPAFTGPVRYVHEPTPGIAAARGASMLSGACGYVYSECRRSTE</sequence>
<evidence type="ECO:0008006" key="3">
    <source>
        <dbReference type="Google" id="ProtNLM"/>
    </source>
</evidence>
<dbReference type="Proteomes" id="UP001595797">
    <property type="component" value="Unassembled WGS sequence"/>
</dbReference>
<dbReference type="InterPro" id="IPR029044">
    <property type="entry name" value="Nucleotide-diphossugar_trans"/>
</dbReference>
<protein>
    <recommendedName>
        <fullName evidence="3">Glycosyltransferase 2-like domain-containing protein</fullName>
    </recommendedName>
</protein>
<organism evidence="1 2">
    <name type="scientific">Kocuria oceani</name>
    <dbReference type="NCBI Taxonomy" id="988827"/>
    <lineage>
        <taxon>Bacteria</taxon>
        <taxon>Bacillati</taxon>
        <taxon>Actinomycetota</taxon>
        <taxon>Actinomycetes</taxon>
        <taxon>Micrococcales</taxon>
        <taxon>Micrococcaceae</taxon>
        <taxon>Kocuria</taxon>
    </lineage>
</organism>
<keyword evidence="2" id="KW-1185">Reference proteome</keyword>
<dbReference type="RefSeq" id="WP_139318589.1">
    <property type="nucleotide sequence ID" value="NZ_JARAMH010000010.1"/>
</dbReference>
<accession>A0ABV9TE90</accession>
<evidence type="ECO:0000313" key="1">
    <source>
        <dbReference type="EMBL" id="MFC4902232.1"/>
    </source>
</evidence>
<gene>
    <name evidence="1" type="ORF">ACFPCS_01460</name>
</gene>
<proteinExistence type="predicted"/>
<reference evidence="2" key="1">
    <citation type="journal article" date="2019" name="Int. J. Syst. Evol. Microbiol.">
        <title>The Global Catalogue of Microorganisms (GCM) 10K type strain sequencing project: providing services to taxonomists for standard genome sequencing and annotation.</title>
        <authorList>
            <consortium name="The Broad Institute Genomics Platform"/>
            <consortium name="The Broad Institute Genome Sequencing Center for Infectious Disease"/>
            <person name="Wu L."/>
            <person name="Ma J."/>
        </authorList>
    </citation>
    <scope>NUCLEOTIDE SEQUENCE [LARGE SCALE GENOMIC DNA]</scope>
    <source>
        <strain evidence="2">CGMCC 4.6946</strain>
    </source>
</reference>
<comment type="caution">
    <text evidence="1">The sequence shown here is derived from an EMBL/GenBank/DDBJ whole genome shotgun (WGS) entry which is preliminary data.</text>
</comment>